<comment type="caution">
    <text evidence="8">The sequence shown here is derived from an EMBL/GenBank/DDBJ whole genome shotgun (WGS) entry which is preliminary data.</text>
</comment>
<evidence type="ECO:0000259" key="6">
    <source>
        <dbReference type="Pfam" id="PF01386"/>
    </source>
</evidence>
<dbReference type="PATRIC" id="fig|1232683.4.peg.1050"/>
<dbReference type="EMBL" id="JMQN01000015">
    <property type="protein sequence ID" value="KEA64607.1"/>
    <property type="molecule type" value="Genomic_DNA"/>
</dbReference>
<dbReference type="HAMAP" id="MF_01334">
    <property type="entry name" value="Ribosomal_bL25_CTC"/>
    <property type="match status" value="1"/>
</dbReference>
<dbReference type="Gene3D" id="2.40.240.10">
    <property type="entry name" value="Ribosomal Protein L25, Chain P"/>
    <property type="match status" value="1"/>
</dbReference>
<dbReference type="GO" id="GO:0006412">
    <property type="term" value="P:translation"/>
    <property type="evidence" value="ECO:0007669"/>
    <property type="project" value="UniProtKB-UniRule"/>
</dbReference>
<dbReference type="InterPro" id="IPR020055">
    <property type="entry name" value="Ribosomal_bL25_short"/>
</dbReference>
<dbReference type="PANTHER" id="PTHR33284">
    <property type="entry name" value="RIBOSOMAL PROTEIN L25/GLN-TRNA SYNTHETASE, ANTI-CODON-BINDING DOMAIN-CONTAINING PROTEIN"/>
    <property type="match status" value="1"/>
</dbReference>
<dbReference type="HAMAP" id="MF_01336">
    <property type="entry name" value="Ribosomal_bL25"/>
    <property type="match status" value="1"/>
</dbReference>
<dbReference type="GO" id="GO:0008097">
    <property type="term" value="F:5S rRNA binding"/>
    <property type="evidence" value="ECO:0007669"/>
    <property type="project" value="InterPro"/>
</dbReference>
<evidence type="ECO:0000256" key="2">
    <source>
        <dbReference type="ARBA" id="ARBA00022884"/>
    </source>
</evidence>
<name>A0A081G1F2_9GAMM</name>
<dbReference type="CDD" id="cd00495">
    <property type="entry name" value="Ribosomal_L25_TL5_CTC"/>
    <property type="match status" value="1"/>
</dbReference>
<dbReference type="AlphaFoldDB" id="A0A081G1F2"/>
<dbReference type="SUPFAM" id="SSF50715">
    <property type="entry name" value="Ribosomal protein L25-like"/>
    <property type="match status" value="1"/>
</dbReference>
<dbReference type="RefSeq" id="WP_036184617.1">
    <property type="nucleotide sequence ID" value="NZ_JMQN01000015.1"/>
</dbReference>
<dbReference type="NCBIfam" id="TIGR00731">
    <property type="entry name" value="bL25_bact_ctc"/>
    <property type="match status" value="1"/>
</dbReference>
<dbReference type="STRING" id="1232683.ADIMK_1060"/>
<dbReference type="InterPro" id="IPR020930">
    <property type="entry name" value="Ribosomal_uL5_bac-type"/>
</dbReference>
<evidence type="ECO:0000313" key="8">
    <source>
        <dbReference type="EMBL" id="KEA64607.1"/>
    </source>
</evidence>
<keyword evidence="1 5" id="KW-0699">rRNA-binding</keyword>
<proteinExistence type="inferred from homology"/>
<dbReference type="GO" id="GO:0003735">
    <property type="term" value="F:structural constituent of ribosome"/>
    <property type="evidence" value="ECO:0007669"/>
    <property type="project" value="InterPro"/>
</dbReference>
<feature type="domain" description="Large ribosomal subunit protein bL25 L25" evidence="6">
    <location>
        <begin position="6"/>
        <end position="92"/>
    </location>
</feature>
<evidence type="ECO:0000256" key="3">
    <source>
        <dbReference type="ARBA" id="ARBA00022980"/>
    </source>
</evidence>
<dbReference type="OrthoDB" id="9806411at2"/>
<feature type="domain" description="Large ribosomal subunit protein bL25 beta" evidence="7">
    <location>
        <begin position="100"/>
        <end position="172"/>
    </location>
</feature>
<dbReference type="InterPro" id="IPR020056">
    <property type="entry name" value="Rbsml_bL25/Gln-tRNA_synth_N"/>
</dbReference>
<dbReference type="GO" id="GO:0022625">
    <property type="term" value="C:cytosolic large ribosomal subunit"/>
    <property type="evidence" value="ECO:0007669"/>
    <property type="project" value="TreeGrafter"/>
</dbReference>
<comment type="subunit">
    <text evidence="5">Part of the 50S ribosomal subunit; part of the 5S rRNA/L5/L18/L25 subcomplex. Contacts the 5S rRNA. Binds to the 5S rRNA independently of L5 and L18.</text>
</comment>
<comment type="function">
    <text evidence="5">This is one of the proteins that binds to the 5S RNA in the ribosome where it forms part of the central protuberance.</text>
</comment>
<keyword evidence="4 5" id="KW-0687">Ribonucleoprotein</keyword>
<dbReference type="PANTHER" id="PTHR33284:SF1">
    <property type="entry name" value="RIBOSOMAL PROTEIN L25_GLN-TRNA SYNTHETASE, ANTI-CODON-BINDING DOMAIN-CONTAINING PROTEIN"/>
    <property type="match status" value="1"/>
</dbReference>
<dbReference type="InterPro" id="IPR037121">
    <property type="entry name" value="Ribosomal_bL25_C"/>
</dbReference>
<dbReference type="InterPro" id="IPR001021">
    <property type="entry name" value="Ribosomal_bL25_long"/>
</dbReference>
<dbReference type="Proteomes" id="UP000028252">
    <property type="component" value="Unassembled WGS sequence"/>
</dbReference>
<evidence type="ECO:0000256" key="4">
    <source>
        <dbReference type="ARBA" id="ARBA00023274"/>
    </source>
</evidence>
<gene>
    <name evidence="5" type="primary">rplY</name>
    <name evidence="5" type="synonym">ctc</name>
    <name evidence="8" type="ORF">ADIMK_1060</name>
</gene>
<dbReference type="InterPro" id="IPR020057">
    <property type="entry name" value="Ribosomal_bL25_b-dom"/>
</dbReference>
<dbReference type="eggNOG" id="COG1825">
    <property type="taxonomic scope" value="Bacteria"/>
</dbReference>
<dbReference type="InterPro" id="IPR011035">
    <property type="entry name" value="Ribosomal_bL25/Gln-tRNA_synth"/>
</dbReference>
<keyword evidence="2 5" id="KW-0694">RNA-binding</keyword>
<comment type="similarity">
    <text evidence="5">Belongs to the bacterial ribosomal protein bL25 family. CTC subfamily.</text>
</comment>
<evidence type="ECO:0000259" key="7">
    <source>
        <dbReference type="Pfam" id="PF14693"/>
    </source>
</evidence>
<dbReference type="NCBIfam" id="NF004130">
    <property type="entry name" value="PRK05618.1-5"/>
    <property type="match status" value="1"/>
</dbReference>
<sequence>MSTFVINAEARNDQGKGASRRLRREGKVPGIVYGTETPVAISIQANELAKALQNDSFYSSKLTLTLDGKETSVFIKDLQRHPAKPVILHADFQRLDDSKKIKIQVPLKFVNFEKSAASKASGKFAAEAATAEILCLPKDLPEALEVDLSKIEMGQIAHLSDISLPEGVEIVALRRGEDHDQGIGYCYAPRGAKAGK</sequence>
<evidence type="ECO:0000256" key="5">
    <source>
        <dbReference type="HAMAP-Rule" id="MF_01334"/>
    </source>
</evidence>
<dbReference type="InterPro" id="IPR029751">
    <property type="entry name" value="Ribosomal_L25_dom"/>
</dbReference>
<reference evidence="8 9" key="1">
    <citation type="submission" date="2014-04" db="EMBL/GenBank/DDBJ databases">
        <title>Marinobacterium kochiensis sp. nov., isolated from sediment sample collected from Kochi backwaters in Kerala, India.</title>
        <authorList>
            <person name="Singh A."/>
            <person name="Pinnaka A.K."/>
        </authorList>
    </citation>
    <scope>NUCLEOTIDE SEQUENCE [LARGE SCALE GENOMIC DNA]</scope>
    <source>
        <strain evidence="8 9">AK27</strain>
    </source>
</reference>
<dbReference type="Gene3D" id="2.170.120.20">
    <property type="entry name" value="Ribosomal protein L25, beta domain"/>
    <property type="match status" value="1"/>
</dbReference>
<protein>
    <recommendedName>
        <fullName evidence="5">Large ribosomal subunit protein bL25</fullName>
    </recommendedName>
    <alternativeName>
        <fullName evidence="5">General stress protein CTC</fullName>
    </alternativeName>
</protein>
<keyword evidence="9" id="KW-1185">Reference proteome</keyword>
<keyword evidence="3 5" id="KW-0689">Ribosomal protein</keyword>
<evidence type="ECO:0000313" key="9">
    <source>
        <dbReference type="Proteomes" id="UP000028252"/>
    </source>
</evidence>
<dbReference type="FunFam" id="2.40.240.10:FF:000002">
    <property type="entry name" value="50S ribosomal protein L25"/>
    <property type="match status" value="1"/>
</dbReference>
<organism evidence="8 9">
    <name type="scientific">Marinobacterium lacunae</name>
    <dbReference type="NCBI Taxonomy" id="1232683"/>
    <lineage>
        <taxon>Bacteria</taxon>
        <taxon>Pseudomonadati</taxon>
        <taxon>Pseudomonadota</taxon>
        <taxon>Gammaproteobacteria</taxon>
        <taxon>Oceanospirillales</taxon>
        <taxon>Oceanospirillaceae</taxon>
        <taxon>Marinobacterium</taxon>
    </lineage>
</organism>
<dbReference type="NCBIfam" id="NF004612">
    <property type="entry name" value="PRK05943.1"/>
    <property type="match status" value="1"/>
</dbReference>
<dbReference type="Pfam" id="PF01386">
    <property type="entry name" value="Ribosomal_L25p"/>
    <property type="match status" value="1"/>
</dbReference>
<accession>A0A081G1F2</accession>
<evidence type="ECO:0000256" key="1">
    <source>
        <dbReference type="ARBA" id="ARBA00022730"/>
    </source>
</evidence>
<dbReference type="Pfam" id="PF14693">
    <property type="entry name" value="Ribosomal_TL5_C"/>
    <property type="match status" value="1"/>
</dbReference>